<dbReference type="Gene3D" id="3.30.450.20">
    <property type="entry name" value="PAS domain"/>
    <property type="match status" value="1"/>
</dbReference>
<dbReference type="SMART" id="SM00052">
    <property type="entry name" value="EAL"/>
    <property type="match status" value="1"/>
</dbReference>
<dbReference type="PROSITE" id="PS50887">
    <property type="entry name" value="GGDEF"/>
    <property type="match status" value="1"/>
</dbReference>
<dbReference type="SMART" id="SM00065">
    <property type="entry name" value="GAF"/>
    <property type="match status" value="2"/>
</dbReference>
<feature type="modified residue" description="4-aspartylphosphate" evidence="4">
    <location>
        <position position="192"/>
    </location>
</feature>
<dbReference type="PANTHER" id="PTHR44757">
    <property type="entry name" value="DIGUANYLATE CYCLASE DGCP"/>
    <property type="match status" value="1"/>
</dbReference>
<dbReference type="InterPro" id="IPR035965">
    <property type="entry name" value="PAS-like_dom_sf"/>
</dbReference>
<dbReference type="Gene3D" id="3.30.70.270">
    <property type="match status" value="1"/>
</dbReference>
<evidence type="ECO:0000313" key="9">
    <source>
        <dbReference type="Proteomes" id="UP000054736"/>
    </source>
</evidence>
<feature type="modified residue" description="4-aspartylphosphate" evidence="4">
    <location>
        <position position="54"/>
    </location>
</feature>
<dbReference type="Pfam" id="PF00563">
    <property type="entry name" value="EAL"/>
    <property type="match status" value="1"/>
</dbReference>
<dbReference type="Gene3D" id="3.30.450.40">
    <property type="match status" value="2"/>
</dbReference>
<dbReference type="OrthoDB" id="9804951at2"/>
<dbReference type="CDD" id="cd01948">
    <property type="entry name" value="EAL"/>
    <property type="match status" value="1"/>
</dbReference>
<evidence type="ECO:0000256" key="3">
    <source>
        <dbReference type="ARBA" id="ARBA00022777"/>
    </source>
</evidence>
<dbReference type="Gene3D" id="3.40.50.2300">
    <property type="match status" value="3"/>
</dbReference>
<dbReference type="SMART" id="SM00448">
    <property type="entry name" value="REC"/>
    <property type="match status" value="3"/>
</dbReference>
<dbReference type="PROSITE" id="PS50110">
    <property type="entry name" value="RESPONSE_REGULATORY"/>
    <property type="match status" value="3"/>
</dbReference>
<dbReference type="InterPro" id="IPR000160">
    <property type="entry name" value="GGDEF_dom"/>
</dbReference>
<feature type="domain" description="GGDEF" evidence="7">
    <location>
        <begin position="928"/>
        <end position="1060"/>
    </location>
</feature>
<feature type="domain" description="EAL" evidence="6">
    <location>
        <begin position="1069"/>
        <end position="1321"/>
    </location>
</feature>
<comment type="cofactor">
    <cofactor evidence="1">
        <name>Mg(2+)</name>
        <dbReference type="ChEBI" id="CHEBI:18420"/>
    </cofactor>
</comment>
<dbReference type="Pfam" id="PF13185">
    <property type="entry name" value="GAF_2"/>
    <property type="match status" value="1"/>
</dbReference>
<feature type="domain" description="Response regulatory" evidence="5">
    <location>
        <begin position="143"/>
        <end position="258"/>
    </location>
</feature>
<name>A0A0W0SRA1_9GAMM</name>
<evidence type="ECO:0000313" key="8">
    <source>
        <dbReference type="EMBL" id="KTC85938.1"/>
    </source>
</evidence>
<dbReference type="NCBIfam" id="TIGR00229">
    <property type="entry name" value="sensory_box"/>
    <property type="match status" value="1"/>
</dbReference>
<dbReference type="SMART" id="SM00091">
    <property type="entry name" value="PAS"/>
    <property type="match status" value="1"/>
</dbReference>
<dbReference type="GO" id="GO:0016301">
    <property type="term" value="F:kinase activity"/>
    <property type="evidence" value="ECO:0007669"/>
    <property type="project" value="UniProtKB-KW"/>
</dbReference>
<dbReference type="Gene3D" id="3.20.20.450">
    <property type="entry name" value="EAL domain"/>
    <property type="match status" value="1"/>
</dbReference>
<dbReference type="CDD" id="cd17548">
    <property type="entry name" value="REC_DivK-like"/>
    <property type="match status" value="1"/>
</dbReference>
<dbReference type="PATRIC" id="fig|1212489.4.peg.2389"/>
<dbReference type="SUPFAM" id="SSF55073">
    <property type="entry name" value="Nucleotide cyclase"/>
    <property type="match status" value="1"/>
</dbReference>
<dbReference type="Pfam" id="PF00072">
    <property type="entry name" value="Response_reg"/>
    <property type="match status" value="3"/>
</dbReference>
<dbReference type="SMART" id="SM00267">
    <property type="entry name" value="GGDEF"/>
    <property type="match status" value="1"/>
</dbReference>
<dbReference type="Proteomes" id="UP000054736">
    <property type="component" value="Unassembled WGS sequence"/>
</dbReference>
<dbReference type="CDD" id="cd00130">
    <property type="entry name" value="PAS"/>
    <property type="match status" value="1"/>
</dbReference>
<dbReference type="FunFam" id="3.30.70.270:FF:000001">
    <property type="entry name" value="Diguanylate cyclase domain protein"/>
    <property type="match status" value="1"/>
</dbReference>
<feature type="domain" description="Response regulatory" evidence="5">
    <location>
        <begin position="273"/>
        <end position="390"/>
    </location>
</feature>
<dbReference type="STRING" id="1212489.Ldro_2263"/>
<dbReference type="GO" id="GO:0000160">
    <property type="term" value="P:phosphorelay signal transduction system"/>
    <property type="evidence" value="ECO:0007669"/>
    <property type="project" value="InterPro"/>
</dbReference>
<organism evidence="8 9">
    <name type="scientific">Legionella drozanskii LLAP-1</name>
    <dbReference type="NCBI Taxonomy" id="1212489"/>
    <lineage>
        <taxon>Bacteria</taxon>
        <taxon>Pseudomonadati</taxon>
        <taxon>Pseudomonadota</taxon>
        <taxon>Gammaproteobacteria</taxon>
        <taxon>Legionellales</taxon>
        <taxon>Legionellaceae</taxon>
        <taxon>Legionella</taxon>
    </lineage>
</organism>
<evidence type="ECO:0000256" key="2">
    <source>
        <dbReference type="ARBA" id="ARBA00022679"/>
    </source>
</evidence>
<dbReference type="NCBIfam" id="TIGR00254">
    <property type="entry name" value="GGDEF"/>
    <property type="match status" value="1"/>
</dbReference>
<dbReference type="Pfam" id="PF00990">
    <property type="entry name" value="GGDEF"/>
    <property type="match status" value="1"/>
</dbReference>
<dbReference type="InterPro" id="IPR029787">
    <property type="entry name" value="Nucleotide_cyclase"/>
</dbReference>
<evidence type="ECO:0000256" key="4">
    <source>
        <dbReference type="PROSITE-ProRule" id="PRU00169"/>
    </source>
</evidence>
<keyword evidence="9" id="KW-1185">Reference proteome</keyword>
<dbReference type="InterPro" id="IPR001789">
    <property type="entry name" value="Sig_transdc_resp-reg_receiver"/>
</dbReference>
<accession>A0A0W0SRA1</accession>
<gene>
    <name evidence="8" type="ORF">Ldro_2263</name>
</gene>
<dbReference type="Pfam" id="PF13426">
    <property type="entry name" value="PAS_9"/>
    <property type="match status" value="1"/>
</dbReference>
<dbReference type="PROSITE" id="PS50883">
    <property type="entry name" value="EAL"/>
    <property type="match status" value="1"/>
</dbReference>
<dbReference type="InterPro" id="IPR011006">
    <property type="entry name" value="CheY-like_superfamily"/>
</dbReference>
<dbReference type="SUPFAM" id="SSF55781">
    <property type="entry name" value="GAF domain-like"/>
    <property type="match status" value="2"/>
</dbReference>
<dbReference type="InterPro" id="IPR029016">
    <property type="entry name" value="GAF-like_dom_sf"/>
</dbReference>
<dbReference type="SUPFAM" id="SSF55785">
    <property type="entry name" value="PYP-like sensor domain (PAS domain)"/>
    <property type="match status" value="1"/>
</dbReference>
<evidence type="ECO:0000259" key="6">
    <source>
        <dbReference type="PROSITE" id="PS50883"/>
    </source>
</evidence>
<dbReference type="InterPro" id="IPR043128">
    <property type="entry name" value="Rev_trsase/Diguanyl_cyclase"/>
</dbReference>
<dbReference type="EMBL" id="LNXY01000027">
    <property type="protein sequence ID" value="KTC85938.1"/>
    <property type="molecule type" value="Genomic_DNA"/>
</dbReference>
<dbReference type="InterPro" id="IPR000014">
    <property type="entry name" value="PAS"/>
</dbReference>
<feature type="domain" description="Response regulatory" evidence="5">
    <location>
        <begin position="5"/>
        <end position="121"/>
    </location>
</feature>
<dbReference type="SUPFAM" id="SSF52172">
    <property type="entry name" value="CheY-like"/>
    <property type="match status" value="3"/>
</dbReference>
<keyword evidence="4" id="KW-0597">Phosphoprotein</keyword>
<feature type="modified residue" description="4-aspartylphosphate" evidence="4">
    <location>
        <position position="322"/>
    </location>
</feature>
<dbReference type="CDD" id="cd01949">
    <property type="entry name" value="GGDEF"/>
    <property type="match status" value="1"/>
</dbReference>
<dbReference type="InterPro" id="IPR035919">
    <property type="entry name" value="EAL_sf"/>
</dbReference>
<evidence type="ECO:0000256" key="1">
    <source>
        <dbReference type="ARBA" id="ARBA00001946"/>
    </source>
</evidence>
<protein>
    <submittedName>
        <fullName evidence="8">Inner membrane protein/sensory box protein LssE</fullName>
    </submittedName>
</protein>
<evidence type="ECO:0000259" key="7">
    <source>
        <dbReference type="PROSITE" id="PS50887"/>
    </source>
</evidence>
<sequence length="1332" mass="149875">MAGEEILVVEDNPTNLKLMTLLLAAEQYKVLSAVDAVEALQILSTHHPQLILMDIQLPGKNGLELTRELKSDPQYKDIIIIALTAYAMKGDEDKAKAAGCDGYLTKPISIATLPLEIAKYLHKKKEVVPLKKKDLPNVLNNIQILIIEDNPISSKMLRLALESDHYTVFEAKDGATALRIIEKQKFDLIIQDLFLPDIDGFALNKELRELPGIQGIPIFGLSGFLSQLNKESEHPGFTTFLLKPIDPSYLLDVVKAHLPISNSSDADIGKGKHILIADDNPIQLKLLDMQLKNAGFKVTTAVDGVLALKEAKVKRPDVIISDILMPNMDGFNVCVEIKRDPELSSIPVILLTSHYLENEDLELAKSVGASCYLTRTPNEEKLLYELNKILQEKLIPSKEAPHELTNKIKEKHTLRTIRQLEQQVLDNTKLAQRYSMLTSQLAIISGIANSLTITGHDINDSLKEVLYFCVDASGLSKGALYLMGSDGKMNLCQQIGFNKIQEANVEDFFGLSTLIPQIIKENITFSIPSERCSGLDLKSFLNNAKIKSALFVPLFSGTDCVGILFLGSNLANLSSEITKEFIRTLGDQLGQSIALASTFEKLTSSEKRYRQIVEISPYAILIYQDKKFVFANQSAINLLRTHSSEELLNKSLDKFFPPQYLKIVQDNLKSHNDQLSTLLPEVKITNLKNELLDVDIVVSHFIYHEKPAVYMIIRDITKSAQSQLQLEVQYAIAWVLAESATLYMATSKILKIVCERMQWDCGVIWAVDQQADVLRCSRTWQTDQIKDSDFQEENKLLTYSIGDGLLGQVWQERKAIWRSEISNDELFLRKKSALKIGLKTGVAFPIIYENEVLGVVEFFSRNIIAPKNDMLLWFESIGNQFGLFLKRKHMENQMLFLAEHDVLTGLANRSLLEQCLYTALEVAKEKDQKLTVLFIDLDHFKYVNDSLGHQTGDLLLEEIANRFLKCFRPQDIVSRVGGDEFVIVLPGIHENKEIIEINRVHQQLANQIVLIDKQYLITVSIGISCYPEDGDSAQSLIKGADIAMYAAKEKGRNNFQFCTREMTEKAENKGTLQNNLRLALEKKEFVLYYQARIDVLTQKIVGMEALIRWQKPEGIIMPAQFISAIESCDLIIPVSEWVLRTACLQNKAWQNAGFPNIIMSINLSVRNLNQQLLGVIERILEETQLNPNSLEIELTESVLMDNVENNIFILCGLKDMGLKISLDDFGTGYSSLSYLKRFPIDIIKIDQSFVRDIETGQGGTAIVIAIIAMSHSLGFKVIAEGVETETQLKFLCENGCDEIQGYYFSRPLEVKDATNFIQNANIADSFFTKNIL</sequence>
<dbReference type="Pfam" id="PF01590">
    <property type="entry name" value="GAF"/>
    <property type="match status" value="1"/>
</dbReference>
<dbReference type="PANTHER" id="PTHR44757:SF2">
    <property type="entry name" value="BIOFILM ARCHITECTURE MAINTENANCE PROTEIN MBAA"/>
    <property type="match status" value="1"/>
</dbReference>
<evidence type="ECO:0000259" key="5">
    <source>
        <dbReference type="PROSITE" id="PS50110"/>
    </source>
</evidence>
<dbReference type="InterPro" id="IPR001633">
    <property type="entry name" value="EAL_dom"/>
</dbReference>
<dbReference type="InterPro" id="IPR003018">
    <property type="entry name" value="GAF"/>
</dbReference>
<keyword evidence="3" id="KW-0418">Kinase</keyword>
<dbReference type="InterPro" id="IPR052155">
    <property type="entry name" value="Biofilm_reg_signaling"/>
</dbReference>
<proteinExistence type="predicted"/>
<comment type="caution">
    <text evidence="8">The sequence shown here is derived from an EMBL/GenBank/DDBJ whole genome shotgun (WGS) entry which is preliminary data.</text>
</comment>
<reference evidence="8 9" key="1">
    <citation type="submission" date="2015-11" db="EMBL/GenBank/DDBJ databases">
        <title>Genomic analysis of 38 Legionella species identifies large and diverse effector repertoires.</title>
        <authorList>
            <person name="Burstein D."/>
            <person name="Amaro F."/>
            <person name="Zusman T."/>
            <person name="Lifshitz Z."/>
            <person name="Cohen O."/>
            <person name="Gilbert J.A."/>
            <person name="Pupko T."/>
            <person name="Shuman H.A."/>
            <person name="Segal G."/>
        </authorList>
    </citation>
    <scope>NUCLEOTIDE SEQUENCE [LARGE SCALE GENOMIC DNA]</scope>
    <source>
        <strain evidence="8 9">ATCC 700990</strain>
    </source>
</reference>
<dbReference type="SUPFAM" id="SSF141868">
    <property type="entry name" value="EAL domain-like"/>
    <property type="match status" value="1"/>
</dbReference>
<keyword evidence="2" id="KW-0808">Transferase</keyword>